<dbReference type="RefSeq" id="WP_189974693.1">
    <property type="nucleotide sequence ID" value="NZ_BMUL01000001.1"/>
</dbReference>
<feature type="signal peptide" evidence="1">
    <location>
        <begin position="1"/>
        <end position="22"/>
    </location>
</feature>
<proteinExistence type="predicted"/>
<evidence type="ECO:0000313" key="2">
    <source>
        <dbReference type="EMBL" id="GHA65402.1"/>
    </source>
</evidence>
<accession>A0A918SR94</accession>
<sequence>MRGTRGGPAALLLAAALVGALAGCGAEEPAPEDVAAWREDYCQDLSLWQRLAHDPPEKGYGNDLVLASSAVVTAAKVLDRHHLDHGGSHVLRDTGDAVSANDRYAEGRISAYCSAVGFETLMKY</sequence>
<keyword evidence="3" id="KW-1185">Reference proteome</keyword>
<keyword evidence="1" id="KW-0732">Signal</keyword>
<dbReference type="AlphaFoldDB" id="A0A918SR94"/>
<reference evidence="2" key="1">
    <citation type="journal article" date="2014" name="Int. J. Syst. Evol. Microbiol.">
        <title>Complete genome sequence of Corynebacterium casei LMG S-19264T (=DSM 44701T), isolated from a smear-ripened cheese.</title>
        <authorList>
            <consortium name="US DOE Joint Genome Institute (JGI-PGF)"/>
            <person name="Walter F."/>
            <person name="Albersmeier A."/>
            <person name="Kalinowski J."/>
            <person name="Ruckert C."/>
        </authorList>
    </citation>
    <scope>NUCLEOTIDE SEQUENCE</scope>
    <source>
        <strain evidence="2">JCM 4518</strain>
    </source>
</reference>
<evidence type="ECO:0000313" key="3">
    <source>
        <dbReference type="Proteomes" id="UP000644020"/>
    </source>
</evidence>
<name>A0A918SR94_9ACTN</name>
<dbReference type="PROSITE" id="PS51257">
    <property type="entry name" value="PROKAR_LIPOPROTEIN"/>
    <property type="match status" value="1"/>
</dbReference>
<feature type="chain" id="PRO_5039412247" description="Lipoprotein" evidence="1">
    <location>
        <begin position="23"/>
        <end position="124"/>
    </location>
</feature>
<dbReference type="Proteomes" id="UP000644020">
    <property type="component" value="Unassembled WGS sequence"/>
</dbReference>
<evidence type="ECO:0008006" key="4">
    <source>
        <dbReference type="Google" id="ProtNLM"/>
    </source>
</evidence>
<evidence type="ECO:0000256" key="1">
    <source>
        <dbReference type="SAM" id="SignalP"/>
    </source>
</evidence>
<comment type="caution">
    <text evidence="2">The sequence shown here is derived from an EMBL/GenBank/DDBJ whole genome shotgun (WGS) entry which is preliminary data.</text>
</comment>
<protein>
    <recommendedName>
        <fullName evidence="4">Lipoprotein</fullName>
    </recommendedName>
</protein>
<dbReference type="EMBL" id="BMUL01000001">
    <property type="protein sequence ID" value="GHA65402.1"/>
    <property type="molecule type" value="Genomic_DNA"/>
</dbReference>
<gene>
    <name evidence="2" type="ORF">GCM10010305_03890</name>
</gene>
<organism evidence="2 3">
    <name type="scientific">Streptomyces termitum</name>
    <dbReference type="NCBI Taxonomy" id="67368"/>
    <lineage>
        <taxon>Bacteria</taxon>
        <taxon>Bacillati</taxon>
        <taxon>Actinomycetota</taxon>
        <taxon>Actinomycetes</taxon>
        <taxon>Kitasatosporales</taxon>
        <taxon>Streptomycetaceae</taxon>
        <taxon>Streptomyces</taxon>
    </lineage>
</organism>
<reference evidence="2" key="2">
    <citation type="submission" date="2020-09" db="EMBL/GenBank/DDBJ databases">
        <authorList>
            <person name="Sun Q."/>
            <person name="Ohkuma M."/>
        </authorList>
    </citation>
    <scope>NUCLEOTIDE SEQUENCE</scope>
    <source>
        <strain evidence="2">JCM 4518</strain>
    </source>
</reference>